<dbReference type="PROSITE" id="PS51257">
    <property type="entry name" value="PROKAR_LIPOPROTEIN"/>
    <property type="match status" value="1"/>
</dbReference>
<accession>A0ABP7MI41</accession>
<protein>
    <recommendedName>
        <fullName evidence="3">Lipoprotein</fullName>
    </recommendedName>
</protein>
<comment type="caution">
    <text evidence="1">The sequence shown here is derived from an EMBL/GenBank/DDBJ whole genome shotgun (WGS) entry which is preliminary data.</text>
</comment>
<evidence type="ECO:0008006" key="3">
    <source>
        <dbReference type="Google" id="ProtNLM"/>
    </source>
</evidence>
<gene>
    <name evidence="1" type="ORF">GCM10022406_07130</name>
</gene>
<reference evidence="2" key="1">
    <citation type="journal article" date="2019" name="Int. J. Syst. Evol. Microbiol.">
        <title>The Global Catalogue of Microorganisms (GCM) 10K type strain sequencing project: providing services to taxonomists for standard genome sequencing and annotation.</title>
        <authorList>
            <consortium name="The Broad Institute Genomics Platform"/>
            <consortium name="The Broad Institute Genome Sequencing Center for Infectious Disease"/>
            <person name="Wu L."/>
            <person name="Ma J."/>
        </authorList>
    </citation>
    <scope>NUCLEOTIDE SEQUENCE [LARGE SCALE GENOMIC DNA]</scope>
    <source>
        <strain evidence="2">JCM 17214</strain>
    </source>
</reference>
<dbReference type="RefSeq" id="WP_345110185.1">
    <property type="nucleotide sequence ID" value="NZ_BAABDH010000015.1"/>
</dbReference>
<name>A0ABP7MI41_9BACT</name>
<keyword evidence="2" id="KW-1185">Reference proteome</keyword>
<sequence length="167" mass="18093">MTTCRLLTLVLLLASACKKETELDALPKATREGKHTFGCLVDGKAFLPKPAQATSITNRQPLEAYVYQGYLYISARGDGGVDIVVKEAFKPGKYFLNSTSSGSNGYYKDATGQYFTNDVQIGEVDLTRIDTLQKIAAGTFRFSAAGISTTAGKTVTITDGRFDVRLK</sequence>
<organism evidence="1 2">
    <name type="scientific">Hymenobacter algoricola</name>
    <dbReference type="NCBI Taxonomy" id="486267"/>
    <lineage>
        <taxon>Bacteria</taxon>
        <taxon>Pseudomonadati</taxon>
        <taxon>Bacteroidota</taxon>
        <taxon>Cytophagia</taxon>
        <taxon>Cytophagales</taxon>
        <taxon>Hymenobacteraceae</taxon>
        <taxon>Hymenobacter</taxon>
    </lineage>
</organism>
<proteinExistence type="predicted"/>
<evidence type="ECO:0000313" key="2">
    <source>
        <dbReference type="Proteomes" id="UP001499909"/>
    </source>
</evidence>
<dbReference type="EMBL" id="BAABDH010000015">
    <property type="protein sequence ID" value="GAA3923500.1"/>
    <property type="molecule type" value="Genomic_DNA"/>
</dbReference>
<dbReference type="Proteomes" id="UP001499909">
    <property type="component" value="Unassembled WGS sequence"/>
</dbReference>
<evidence type="ECO:0000313" key="1">
    <source>
        <dbReference type="EMBL" id="GAA3923500.1"/>
    </source>
</evidence>